<dbReference type="KEGG" id="mdx:BTO20_36580"/>
<sequence>MAAAAALTAAITATLLVSGCGVLNKLGFGGRPDPITPEQSKAQVLDAARDIVNTTQLDIVKAVFWRSSCNDQGDPPYRSELLISRPLKESFDAADADDATLIDQLKTHGWHPATDFHTHGTALTKNNVVAVIGPQNAATPTRSLHLYGECRDYSSEKHTDSMEDIDFSRGPGR</sequence>
<proteinExistence type="predicted"/>
<evidence type="ECO:0008006" key="3">
    <source>
        <dbReference type="Google" id="ProtNLM"/>
    </source>
</evidence>
<accession>A0A1Y0CFZ8</accession>
<name>A0A1Y0CFZ8_9MYCO</name>
<gene>
    <name evidence="1" type="ORF">BTO20_36580</name>
</gene>
<keyword evidence="1" id="KW-0614">Plasmid</keyword>
<dbReference type="RefSeq" id="WP_232491348.1">
    <property type="nucleotide sequence ID" value="NZ_CP020810.1"/>
</dbReference>
<dbReference type="EMBL" id="CP020810">
    <property type="protein sequence ID" value="ART74180.1"/>
    <property type="molecule type" value="Genomic_DNA"/>
</dbReference>
<dbReference type="Proteomes" id="UP000195331">
    <property type="component" value="Plasmid unnamed1"/>
</dbReference>
<keyword evidence="2" id="KW-1185">Reference proteome</keyword>
<evidence type="ECO:0000313" key="1">
    <source>
        <dbReference type="EMBL" id="ART74180.1"/>
    </source>
</evidence>
<dbReference type="AlphaFoldDB" id="A0A1Y0CFZ8"/>
<reference evidence="1 2" key="1">
    <citation type="submission" date="2017-04" db="EMBL/GenBank/DDBJ databases">
        <title>Whole Genome Sequence of 1,4-Dioxane Degrading Bacterium Mycobacterium dioxanotrophicus PH-06.</title>
        <authorList>
            <person name="He Y."/>
        </authorList>
    </citation>
    <scope>NUCLEOTIDE SEQUENCE [LARGE SCALE GENOMIC DNA]</scope>
    <source>
        <strain evidence="1 2">PH-06</strain>
        <plasmid evidence="1 2">unnamed1</plasmid>
    </source>
</reference>
<evidence type="ECO:0000313" key="2">
    <source>
        <dbReference type="Proteomes" id="UP000195331"/>
    </source>
</evidence>
<organism evidence="1 2">
    <name type="scientific">Mycobacterium dioxanotrophicus</name>
    <dbReference type="NCBI Taxonomy" id="482462"/>
    <lineage>
        <taxon>Bacteria</taxon>
        <taxon>Bacillati</taxon>
        <taxon>Actinomycetota</taxon>
        <taxon>Actinomycetes</taxon>
        <taxon>Mycobacteriales</taxon>
        <taxon>Mycobacteriaceae</taxon>
        <taxon>Mycobacterium</taxon>
    </lineage>
</organism>
<protein>
    <recommendedName>
        <fullName evidence="3">Lipoprotein LppJ</fullName>
    </recommendedName>
</protein>
<geneLocation type="plasmid" evidence="1 2">
    <name>unnamed1</name>
</geneLocation>